<sequence length="360" mass="41733">MSHRLQIGFVFIILYIGLNHTIYPDLIFQLTNTGHWEVVLCQGLLQLTLIWIYIKGLSYFPGQDVIDIYLKAGKLIAFIILIPFVISLTALIAYDIRLHTEVIISVFLSRTPYWPVLVLLFFITTYIALNGLGTILRSSVFIFLIVIPLMLFVILSSLINFDWHNATPVWHSSFDFLMEKKFFYLMGFAAFLPLGFMAYKTKLTFGFIFLAWVCVMISFLSVVYIPLFIFGQEAVMTLPFSMIRAISSVDIRWFIFNQQTIFLALSLIGFTVILNAVLLWMIGRIMHKMLKWKKVKTSYWIIVFSIIAFIFALFVPSRSWTDKWFLWSAGAQVYFMIVIPFSTLICGFVMKRGRVSYEKG</sequence>
<evidence type="ECO:0000313" key="9">
    <source>
        <dbReference type="EMBL" id="TCP21300.1"/>
    </source>
</evidence>
<feature type="transmembrane region" description="Helical" evidence="8">
    <location>
        <begin position="140"/>
        <end position="161"/>
    </location>
</feature>
<proteinExistence type="inferred from homology"/>
<evidence type="ECO:0000256" key="3">
    <source>
        <dbReference type="ARBA" id="ARBA00022448"/>
    </source>
</evidence>
<evidence type="ECO:0000256" key="8">
    <source>
        <dbReference type="SAM" id="Phobius"/>
    </source>
</evidence>
<evidence type="ECO:0000256" key="2">
    <source>
        <dbReference type="ARBA" id="ARBA00007998"/>
    </source>
</evidence>
<dbReference type="PANTHER" id="PTHR34975:SF2">
    <property type="entry name" value="SPORE GERMINATION PROTEIN A2"/>
    <property type="match status" value="1"/>
</dbReference>
<dbReference type="PANTHER" id="PTHR34975">
    <property type="entry name" value="SPORE GERMINATION PROTEIN A2"/>
    <property type="match status" value="1"/>
</dbReference>
<comment type="subcellular location">
    <subcellularLocation>
        <location evidence="1">Membrane</location>
        <topology evidence="1">Multi-pass membrane protein</topology>
    </subcellularLocation>
</comment>
<evidence type="ECO:0000256" key="1">
    <source>
        <dbReference type="ARBA" id="ARBA00004141"/>
    </source>
</evidence>
<evidence type="ECO:0000256" key="4">
    <source>
        <dbReference type="ARBA" id="ARBA00022544"/>
    </source>
</evidence>
<dbReference type="EMBL" id="SLXK01000044">
    <property type="protein sequence ID" value="TCP21300.1"/>
    <property type="molecule type" value="Genomic_DNA"/>
</dbReference>
<feature type="transmembrane region" description="Helical" evidence="8">
    <location>
        <begin position="114"/>
        <end position="133"/>
    </location>
</feature>
<gene>
    <name evidence="9" type="ORF">EV207_14425</name>
</gene>
<feature type="transmembrane region" description="Helical" evidence="8">
    <location>
        <begin position="181"/>
        <end position="199"/>
    </location>
</feature>
<reference evidence="9 10" key="1">
    <citation type="submission" date="2019-03" db="EMBL/GenBank/DDBJ databases">
        <title>Genomic Encyclopedia of Type Strains, Phase IV (KMG-IV): sequencing the most valuable type-strain genomes for metagenomic binning, comparative biology and taxonomic classification.</title>
        <authorList>
            <person name="Goeker M."/>
        </authorList>
    </citation>
    <scope>NUCLEOTIDE SEQUENCE [LARGE SCALE GENOMIC DNA]</scope>
    <source>
        <strain evidence="9 10">DSM 19377</strain>
    </source>
</reference>
<dbReference type="AlphaFoldDB" id="A0A4R2NIS6"/>
<keyword evidence="6 8" id="KW-1133">Transmembrane helix</keyword>
<accession>A0A4R2NIS6</accession>
<feature type="transmembrane region" description="Helical" evidence="8">
    <location>
        <begin position="324"/>
        <end position="350"/>
    </location>
</feature>
<feature type="transmembrane region" description="Helical" evidence="8">
    <location>
        <begin position="261"/>
        <end position="286"/>
    </location>
</feature>
<dbReference type="InterPro" id="IPR004761">
    <property type="entry name" value="Spore_GerAB"/>
</dbReference>
<feature type="transmembrane region" description="Helical" evidence="8">
    <location>
        <begin position="35"/>
        <end position="54"/>
    </location>
</feature>
<keyword evidence="3" id="KW-0813">Transport</keyword>
<organism evidence="9 10">
    <name type="scientific">Scopulibacillus darangshiensis</name>
    <dbReference type="NCBI Taxonomy" id="442528"/>
    <lineage>
        <taxon>Bacteria</taxon>
        <taxon>Bacillati</taxon>
        <taxon>Bacillota</taxon>
        <taxon>Bacilli</taxon>
        <taxon>Bacillales</taxon>
        <taxon>Sporolactobacillaceae</taxon>
        <taxon>Scopulibacillus</taxon>
    </lineage>
</organism>
<dbReference type="OrthoDB" id="2381278at2"/>
<name>A0A4R2NIS6_9BACL</name>
<keyword evidence="7 8" id="KW-0472">Membrane</keyword>
<keyword evidence="4" id="KW-0309">Germination</keyword>
<feature type="transmembrane region" description="Helical" evidence="8">
    <location>
        <begin position="75"/>
        <end position="94"/>
    </location>
</feature>
<keyword evidence="10" id="KW-1185">Reference proteome</keyword>
<evidence type="ECO:0000313" key="10">
    <source>
        <dbReference type="Proteomes" id="UP000295416"/>
    </source>
</evidence>
<feature type="transmembrane region" description="Helical" evidence="8">
    <location>
        <begin position="298"/>
        <end position="318"/>
    </location>
</feature>
<dbReference type="GO" id="GO:0016020">
    <property type="term" value="C:membrane"/>
    <property type="evidence" value="ECO:0007669"/>
    <property type="project" value="UniProtKB-SubCell"/>
</dbReference>
<feature type="transmembrane region" description="Helical" evidence="8">
    <location>
        <begin position="206"/>
        <end position="230"/>
    </location>
</feature>
<keyword evidence="5 8" id="KW-0812">Transmembrane</keyword>
<dbReference type="Proteomes" id="UP000295416">
    <property type="component" value="Unassembled WGS sequence"/>
</dbReference>
<evidence type="ECO:0000256" key="7">
    <source>
        <dbReference type="ARBA" id="ARBA00023136"/>
    </source>
</evidence>
<evidence type="ECO:0000256" key="6">
    <source>
        <dbReference type="ARBA" id="ARBA00022989"/>
    </source>
</evidence>
<comment type="caution">
    <text evidence="9">The sequence shown here is derived from an EMBL/GenBank/DDBJ whole genome shotgun (WGS) entry which is preliminary data.</text>
</comment>
<feature type="transmembrane region" description="Helical" evidence="8">
    <location>
        <begin position="7"/>
        <end position="23"/>
    </location>
</feature>
<dbReference type="RefSeq" id="WP_132747825.1">
    <property type="nucleotide sequence ID" value="NZ_SLXK01000044.1"/>
</dbReference>
<protein>
    <submittedName>
        <fullName evidence="9">Spore germination protein</fullName>
    </submittedName>
</protein>
<comment type="similarity">
    <text evidence="2">Belongs to the amino acid-polyamine-organocation (APC) superfamily. Spore germination protein (SGP) (TC 2.A.3.9) family.</text>
</comment>
<dbReference type="Pfam" id="PF03845">
    <property type="entry name" value="Spore_permease"/>
    <property type="match status" value="1"/>
</dbReference>
<dbReference type="GO" id="GO:0009847">
    <property type="term" value="P:spore germination"/>
    <property type="evidence" value="ECO:0007669"/>
    <property type="project" value="InterPro"/>
</dbReference>
<evidence type="ECO:0000256" key="5">
    <source>
        <dbReference type="ARBA" id="ARBA00022692"/>
    </source>
</evidence>